<dbReference type="InterPro" id="IPR011990">
    <property type="entry name" value="TPR-like_helical_dom_sf"/>
</dbReference>
<sequence length="538" mass="60734">MLVFGTCPDKYTFPYVIKACRGVNNVSLGKWLHGLVQSLGFEDDVFVGSGFIKFYAENGCLDDARSLFDKMSQRDSVLWNVMLNGYAKDEQSVNDVVGLFREMRRSETKPNSVTYACVLSVCASETMVKFGCQLHGLVVRCGLEMDSPVANTLIAMYAKFCSLFDARKIFDLVTKADRVTWNGMIGGYVQNGYMDEALDLFHKMVATSVKPDTITFASLLPLVSVSEDIYQGKAMHGYIVRHDVSMDVFLKNAIIDMYFKCGNVVAARNIFNCSSAVDVVICTAMISGLILNGLSSDALDVFRWNDGRRIQENRGFSTVSSASLSAQSDPAFHLRTKAAPSSCLPAQQPLAMDHFGGGSWTMIPNIQTHSNPSTPSNQDNLFLQQQQQFNQPQQLYQQQQQQQQQQQRYQQQMQQQQKQQMQQQQQHQMQQQQQQQQQQHHQSLASHFHLLQLVENLADTIENGNRDQHSDALVTELKNQFEKCQQLLTSISGSISSRSMTVEGQKRKKAECEQLLNQRRDLVSRYKGSVEELINSEL</sequence>
<dbReference type="PANTHER" id="PTHR47926">
    <property type="entry name" value="PENTATRICOPEPTIDE REPEAT-CONTAINING PROTEIN"/>
    <property type="match status" value="1"/>
</dbReference>
<evidence type="ECO:0008006" key="6">
    <source>
        <dbReference type="Google" id="ProtNLM"/>
    </source>
</evidence>
<evidence type="ECO:0000256" key="1">
    <source>
        <dbReference type="ARBA" id="ARBA00022737"/>
    </source>
</evidence>
<organism evidence="4 5">
    <name type="scientific">Anisodus acutangulus</name>
    <dbReference type="NCBI Taxonomy" id="402998"/>
    <lineage>
        <taxon>Eukaryota</taxon>
        <taxon>Viridiplantae</taxon>
        <taxon>Streptophyta</taxon>
        <taxon>Embryophyta</taxon>
        <taxon>Tracheophyta</taxon>
        <taxon>Spermatophyta</taxon>
        <taxon>Magnoliopsida</taxon>
        <taxon>eudicotyledons</taxon>
        <taxon>Gunneridae</taxon>
        <taxon>Pentapetalae</taxon>
        <taxon>asterids</taxon>
        <taxon>lamiids</taxon>
        <taxon>Solanales</taxon>
        <taxon>Solanaceae</taxon>
        <taxon>Solanoideae</taxon>
        <taxon>Hyoscyameae</taxon>
        <taxon>Anisodus</taxon>
    </lineage>
</organism>
<dbReference type="AlphaFoldDB" id="A0A9Q1M2D7"/>
<gene>
    <name evidence="4" type="ORF">K7X08_032974</name>
</gene>
<comment type="caution">
    <text evidence="4">The sequence shown here is derived from an EMBL/GenBank/DDBJ whole genome shotgun (WGS) entry which is preliminary data.</text>
</comment>
<protein>
    <recommendedName>
        <fullName evidence="6">Mediator complex subunit 9</fullName>
    </recommendedName>
</protein>
<dbReference type="GO" id="GO:0009451">
    <property type="term" value="P:RNA modification"/>
    <property type="evidence" value="ECO:0007669"/>
    <property type="project" value="InterPro"/>
</dbReference>
<keyword evidence="1" id="KW-0677">Repeat</keyword>
<dbReference type="InterPro" id="IPR002885">
    <property type="entry name" value="PPR_rpt"/>
</dbReference>
<dbReference type="FunFam" id="1.25.40.10:FF:000344">
    <property type="entry name" value="Pentatricopeptide repeat-containing protein"/>
    <property type="match status" value="1"/>
</dbReference>
<dbReference type="PROSITE" id="PS51375">
    <property type="entry name" value="PPR"/>
    <property type="match status" value="2"/>
</dbReference>
<feature type="repeat" description="PPR" evidence="2">
    <location>
        <begin position="177"/>
        <end position="211"/>
    </location>
</feature>
<evidence type="ECO:0000313" key="4">
    <source>
        <dbReference type="EMBL" id="KAJ8549267.1"/>
    </source>
</evidence>
<keyword evidence="3" id="KW-0175">Coiled coil</keyword>
<dbReference type="InterPro" id="IPR046960">
    <property type="entry name" value="PPR_At4g14850-like_plant"/>
</dbReference>
<dbReference type="Gene3D" id="1.25.40.10">
    <property type="entry name" value="Tetratricopeptide repeat domain"/>
    <property type="match status" value="3"/>
</dbReference>
<feature type="coiled-coil region" evidence="3">
    <location>
        <begin position="399"/>
        <end position="438"/>
    </location>
</feature>
<keyword evidence="5" id="KW-1185">Reference proteome</keyword>
<evidence type="ECO:0000256" key="3">
    <source>
        <dbReference type="SAM" id="Coils"/>
    </source>
</evidence>
<feature type="repeat" description="PPR" evidence="2">
    <location>
        <begin position="75"/>
        <end position="110"/>
    </location>
</feature>
<dbReference type="EMBL" id="JAJAGQ010000011">
    <property type="protein sequence ID" value="KAJ8549267.1"/>
    <property type="molecule type" value="Genomic_DNA"/>
</dbReference>
<name>A0A9Q1M2D7_9SOLA</name>
<dbReference type="NCBIfam" id="TIGR00756">
    <property type="entry name" value="PPR"/>
    <property type="match status" value="3"/>
</dbReference>
<dbReference type="Pfam" id="PF01535">
    <property type="entry name" value="PPR"/>
    <property type="match status" value="2"/>
</dbReference>
<accession>A0A9Q1M2D7</accession>
<dbReference type="Proteomes" id="UP001152561">
    <property type="component" value="Unassembled WGS sequence"/>
</dbReference>
<dbReference type="GO" id="GO:0003723">
    <property type="term" value="F:RNA binding"/>
    <property type="evidence" value="ECO:0007669"/>
    <property type="project" value="InterPro"/>
</dbReference>
<evidence type="ECO:0000256" key="2">
    <source>
        <dbReference type="PROSITE-ProRule" id="PRU00708"/>
    </source>
</evidence>
<reference evidence="5" key="1">
    <citation type="journal article" date="2023" name="Proc. Natl. Acad. Sci. U.S.A.">
        <title>Genomic and structural basis for evolution of tropane alkaloid biosynthesis.</title>
        <authorList>
            <person name="Wanga Y.-J."/>
            <person name="Taina T."/>
            <person name="Yua J.-Y."/>
            <person name="Lia J."/>
            <person name="Xua B."/>
            <person name="Chenc J."/>
            <person name="D'Auriad J.C."/>
            <person name="Huanga J.-P."/>
            <person name="Huanga S.-X."/>
        </authorList>
    </citation>
    <scope>NUCLEOTIDE SEQUENCE [LARGE SCALE GENOMIC DNA]</scope>
    <source>
        <strain evidence="5">cv. KIB-2019</strain>
    </source>
</reference>
<dbReference type="OrthoDB" id="730395at2759"/>
<proteinExistence type="predicted"/>
<dbReference type="Pfam" id="PF13041">
    <property type="entry name" value="PPR_2"/>
    <property type="match status" value="2"/>
</dbReference>
<evidence type="ECO:0000313" key="5">
    <source>
        <dbReference type="Proteomes" id="UP001152561"/>
    </source>
</evidence>